<gene>
    <name evidence="1" type="ORF">ASB62_05810</name>
</gene>
<accession>A0A117MPE1</accession>
<dbReference type="RefSeq" id="WP_059139024.1">
    <property type="nucleotide sequence ID" value="NZ_LMBR01000136.1"/>
</dbReference>
<dbReference type="Gene3D" id="3.30.2310.20">
    <property type="entry name" value="RelE-like"/>
    <property type="match status" value="1"/>
</dbReference>
<protein>
    <recommendedName>
        <fullName evidence="3">Plasmid stabilization protein</fullName>
    </recommendedName>
</protein>
<dbReference type="EMBL" id="LMBR01000136">
    <property type="protein sequence ID" value="KUL28436.1"/>
    <property type="molecule type" value="Genomic_DNA"/>
</dbReference>
<dbReference type="OrthoDB" id="595476at2"/>
<reference evidence="1 2" key="1">
    <citation type="submission" date="2015-10" db="EMBL/GenBank/DDBJ databases">
        <title>Draft Genome Sequence of Chlorobium limicola strain Frasassi Growing under Artificial Lighting in the Frasassi Cave System.</title>
        <authorList>
            <person name="Mansor M."/>
            <person name="Macalady J."/>
        </authorList>
    </citation>
    <scope>NUCLEOTIDE SEQUENCE [LARGE SCALE GENOMIC DNA]</scope>
    <source>
        <strain evidence="1 2">Frasassi</strain>
    </source>
</reference>
<dbReference type="Proteomes" id="UP000053937">
    <property type="component" value="Unassembled WGS sequence"/>
</dbReference>
<name>A0A117MPE1_CHLLI</name>
<keyword evidence="2" id="KW-1185">Reference proteome</keyword>
<dbReference type="InterPro" id="IPR035093">
    <property type="entry name" value="RelE/ParE_toxin_dom_sf"/>
</dbReference>
<dbReference type="AlphaFoldDB" id="A0A117MPE1"/>
<evidence type="ECO:0000313" key="2">
    <source>
        <dbReference type="Proteomes" id="UP000053937"/>
    </source>
</evidence>
<sequence length="97" mass="11543">MKARFIAPASLEPDEAVTYYEHQLPGLGYRFFRETSISIERILFMPDAWPKVGERTRRCMLKGFPYALFYVQEQQEILVTAVAHLHRDPEHYRNRIE</sequence>
<organism evidence="1 2">
    <name type="scientific">Chlorobium limicola</name>
    <dbReference type="NCBI Taxonomy" id="1092"/>
    <lineage>
        <taxon>Bacteria</taxon>
        <taxon>Pseudomonadati</taxon>
        <taxon>Chlorobiota</taxon>
        <taxon>Chlorobiia</taxon>
        <taxon>Chlorobiales</taxon>
        <taxon>Chlorobiaceae</taxon>
        <taxon>Chlorobium/Pelodictyon group</taxon>
        <taxon>Chlorobium</taxon>
    </lineage>
</organism>
<evidence type="ECO:0000313" key="1">
    <source>
        <dbReference type="EMBL" id="KUL28436.1"/>
    </source>
</evidence>
<evidence type="ECO:0008006" key="3">
    <source>
        <dbReference type="Google" id="ProtNLM"/>
    </source>
</evidence>
<proteinExistence type="predicted"/>
<comment type="caution">
    <text evidence="1">The sequence shown here is derived from an EMBL/GenBank/DDBJ whole genome shotgun (WGS) entry which is preliminary data.</text>
</comment>